<evidence type="ECO:0000256" key="1">
    <source>
        <dbReference type="ARBA" id="ARBA00008061"/>
    </source>
</evidence>
<evidence type="ECO:0000256" key="3">
    <source>
        <dbReference type="ARBA" id="ARBA00023295"/>
    </source>
</evidence>
<dbReference type="InterPro" id="IPR044505">
    <property type="entry name" value="GlgX_Isoamylase_N_E_set"/>
</dbReference>
<dbReference type="GO" id="GO:0005980">
    <property type="term" value="P:glycogen catabolic process"/>
    <property type="evidence" value="ECO:0007669"/>
    <property type="project" value="InterPro"/>
</dbReference>
<dbReference type="Proteomes" id="UP000301751">
    <property type="component" value="Unassembled WGS sequence"/>
</dbReference>
<dbReference type="CDD" id="cd02856">
    <property type="entry name" value="E_set_GDE_Isoamylase_N"/>
    <property type="match status" value="1"/>
</dbReference>
<dbReference type="Pfam" id="PF02922">
    <property type="entry name" value="CBM_48"/>
    <property type="match status" value="1"/>
</dbReference>
<gene>
    <name evidence="5" type="ORF">AQPW35_06760</name>
</gene>
<dbReference type="NCBIfam" id="TIGR02100">
    <property type="entry name" value="glgX_debranch"/>
    <property type="match status" value="1"/>
</dbReference>
<protein>
    <submittedName>
        <fullName evidence="5">Glycogen operon protein GlgX homolog</fullName>
    </submittedName>
</protein>
<feature type="domain" description="Glycosyl hydrolase family 13 catalytic" evidence="4">
    <location>
        <begin position="149"/>
        <end position="584"/>
    </location>
</feature>
<name>A0A480APJ1_9BURK</name>
<dbReference type="SUPFAM" id="SSF81296">
    <property type="entry name" value="E set domains"/>
    <property type="match status" value="1"/>
</dbReference>
<dbReference type="GO" id="GO:0004135">
    <property type="term" value="F:amylo-alpha-1,6-glucosidase activity"/>
    <property type="evidence" value="ECO:0007669"/>
    <property type="project" value="InterPro"/>
</dbReference>
<dbReference type="InterPro" id="IPR014756">
    <property type="entry name" value="Ig_E-set"/>
</dbReference>
<dbReference type="InterPro" id="IPR017853">
    <property type="entry name" value="GH"/>
</dbReference>
<accession>A0A480APJ1</accession>
<dbReference type="SMART" id="SM00642">
    <property type="entry name" value="Aamy"/>
    <property type="match status" value="1"/>
</dbReference>
<organism evidence="5 6">
    <name type="scientific">Pseudaquabacterium pictum</name>
    <dbReference type="NCBI Taxonomy" id="2315236"/>
    <lineage>
        <taxon>Bacteria</taxon>
        <taxon>Pseudomonadati</taxon>
        <taxon>Pseudomonadota</taxon>
        <taxon>Betaproteobacteria</taxon>
        <taxon>Burkholderiales</taxon>
        <taxon>Sphaerotilaceae</taxon>
        <taxon>Pseudaquabacterium</taxon>
    </lineage>
</organism>
<dbReference type="AlphaFoldDB" id="A0A480APJ1"/>
<sequence>MDRLSPTPLALDAGRPWPLGVHWDGQGLNIAVASTTAHAIELCLFDADGRRETHRGSLPGRTLDIWHGYLRADAGSTLGHPGQLYGLRAHGPWRPDRGHRFNPRKLLLDPYARQIVGDFDWGPEHFGHDGDHPLQPDPRDNAATALKARVVHDQFDWGDDRPPRTPLADTVLCELHVKGYTALHPGVLDALRGTYAGLAQPAVLRHLQDLGITAVSLLPVHQWLDELRLVGMGLTNYWGYNTLGFFCPAPRLAADPANARQEFRSMVKALHGAGIEVLLDVVFNHTAESDALGPTISWRGLDNAGSYRLPPEQRAAYDNYSGCGNTIDMRQPAMLRLVLDSLRFWVQEMHVDGFRFDLATALGRGQGGFERDGPFFQAIAQDPVLAPLLAAGKLIAEPWDLGPGGYQVGNFPRGWLEWNDSFRDTVRAFWLGGAVTRGQFAQALAGSSQRLQAARRGPSESVNYVISHDGFTLRDLVSFDFRHNEANGEQNRDGHGHNLSWNCGIEGDTDDPEVLRLRGRLQRALLATLLLSQGTPMLAAGDELGHTQQGNNNPYCQDNAITWIDWQQADEPLRRFTARLLALRRQWLPLRPSWYTGLADARGLHDLSWLRRGGGALNDWDWTQSASRVLGAFIGAPGRGQRPLLLLFNAEPADTGFVLPRGAWQPLLDTADDAVGPDTTAPVHGQFPLRARSVALLAGPAHPVPPPRTSA</sequence>
<keyword evidence="6" id="KW-1185">Reference proteome</keyword>
<dbReference type="Gene3D" id="2.60.40.10">
    <property type="entry name" value="Immunoglobulins"/>
    <property type="match status" value="1"/>
</dbReference>
<dbReference type="SUPFAM" id="SSF51445">
    <property type="entry name" value="(Trans)glycosidases"/>
    <property type="match status" value="1"/>
</dbReference>
<proteinExistence type="inferred from homology"/>
<keyword evidence="2" id="KW-0378">Hydrolase</keyword>
<comment type="similarity">
    <text evidence="1">Belongs to the glycosyl hydrolase 13 family.</text>
</comment>
<reference evidence="6" key="1">
    <citation type="submission" date="2019-03" db="EMBL/GenBank/DDBJ databases">
        <title>Aquabacterium pictum sp.nov., the first bacteriochlorophyll a-containing freshwater bacterium in the genus Aquabacterium of the class Betaproteobacteria.</title>
        <authorList>
            <person name="Hirose S."/>
            <person name="Tank M."/>
            <person name="Hara E."/>
            <person name="Tamaki H."/>
            <person name="Takaichi S."/>
            <person name="Haruta S."/>
            <person name="Hanada S."/>
        </authorList>
    </citation>
    <scope>NUCLEOTIDE SEQUENCE [LARGE SCALE GENOMIC DNA]</scope>
    <source>
        <strain evidence="6">W35</strain>
    </source>
</reference>
<dbReference type="InterPro" id="IPR006047">
    <property type="entry name" value="GH13_cat_dom"/>
</dbReference>
<dbReference type="RefSeq" id="WP_137731325.1">
    <property type="nucleotide sequence ID" value="NZ_BJCL01000001.1"/>
</dbReference>
<dbReference type="EMBL" id="BJCL01000001">
    <property type="protein sequence ID" value="GCL61595.1"/>
    <property type="molecule type" value="Genomic_DNA"/>
</dbReference>
<dbReference type="InterPro" id="IPR013783">
    <property type="entry name" value="Ig-like_fold"/>
</dbReference>
<dbReference type="InterPro" id="IPR004193">
    <property type="entry name" value="Glyco_hydro_13_N"/>
</dbReference>
<dbReference type="OrthoDB" id="9800174at2"/>
<dbReference type="Gene3D" id="2.60.40.1180">
    <property type="entry name" value="Golgi alpha-mannosidase II"/>
    <property type="match status" value="1"/>
</dbReference>
<keyword evidence="3" id="KW-0326">Glycosidase</keyword>
<comment type="caution">
    <text evidence="5">The sequence shown here is derived from an EMBL/GenBank/DDBJ whole genome shotgun (WGS) entry which is preliminary data.</text>
</comment>
<dbReference type="Gene3D" id="3.20.20.80">
    <property type="entry name" value="Glycosidases"/>
    <property type="match status" value="1"/>
</dbReference>
<dbReference type="PANTHER" id="PTHR43002">
    <property type="entry name" value="GLYCOGEN DEBRANCHING ENZYME"/>
    <property type="match status" value="1"/>
</dbReference>
<dbReference type="InterPro" id="IPR013780">
    <property type="entry name" value="Glyco_hydro_b"/>
</dbReference>
<evidence type="ECO:0000313" key="5">
    <source>
        <dbReference type="EMBL" id="GCL61595.1"/>
    </source>
</evidence>
<dbReference type="CDD" id="cd11326">
    <property type="entry name" value="AmyAc_Glg_debranch"/>
    <property type="match status" value="1"/>
</dbReference>
<dbReference type="InterPro" id="IPR011837">
    <property type="entry name" value="Glycogen_debranch_GlgX"/>
</dbReference>
<evidence type="ECO:0000259" key="4">
    <source>
        <dbReference type="SMART" id="SM00642"/>
    </source>
</evidence>
<evidence type="ECO:0000313" key="6">
    <source>
        <dbReference type="Proteomes" id="UP000301751"/>
    </source>
</evidence>
<dbReference type="SUPFAM" id="SSF51011">
    <property type="entry name" value="Glycosyl hydrolase domain"/>
    <property type="match status" value="1"/>
</dbReference>
<evidence type="ECO:0000256" key="2">
    <source>
        <dbReference type="ARBA" id="ARBA00022801"/>
    </source>
</evidence>